<keyword evidence="3" id="KW-1185">Reference proteome</keyword>
<gene>
    <name evidence="2" type="ORF">PXEA_LOCUS220</name>
</gene>
<evidence type="ECO:0000313" key="2">
    <source>
        <dbReference type="EMBL" id="VEL06780.1"/>
    </source>
</evidence>
<accession>A0A3S4ZM62</accession>
<dbReference type="EMBL" id="CAAALY010000387">
    <property type="protein sequence ID" value="VEL06780.1"/>
    <property type="molecule type" value="Genomic_DNA"/>
</dbReference>
<feature type="compositionally biased region" description="Low complexity" evidence="1">
    <location>
        <begin position="103"/>
        <end position="116"/>
    </location>
</feature>
<comment type="caution">
    <text evidence="2">The sequence shown here is derived from an EMBL/GenBank/DDBJ whole genome shotgun (WGS) entry which is preliminary data.</text>
</comment>
<evidence type="ECO:0000256" key="1">
    <source>
        <dbReference type="SAM" id="MobiDB-lite"/>
    </source>
</evidence>
<evidence type="ECO:0000313" key="3">
    <source>
        <dbReference type="Proteomes" id="UP000784294"/>
    </source>
</evidence>
<organism evidence="2 3">
    <name type="scientific">Protopolystoma xenopodis</name>
    <dbReference type="NCBI Taxonomy" id="117903"/>
    <lineage>
        <taxon>Eukaryota</taxon>
        <taxon>Metazoa</taxon>
        <taxon>Spiralia</taxon>
        <taxon>Lophotrochozoa</taxon>
        <taxon>Platyhelminthes</taxon>
        <taxon>Monogenea</taxon>
        <taxon>Polyopisthocotylea</taxon>
        <taxon>Polystomatidea</taxon>
        <taxon>Polystomatidae</taxon>
        <taxon>Protopolystoma</taxon>
    </lineage>
</organism>
<dbReference type="AlphaFoldDB" id="A0A3S4ZM62"/>
<dbReference type="OrthoDB" id="294853at2759"/>
<dbReference type="Proteomes" id="UP000784294">
    <property type="component" value="Unassembled WGS sequence"/>
</dbReference>
<sequence>MDLAYQHGDMLGTSWTIVLTTLQHLSWMIGLRITPSTSLILQHAPNSTSSMTLVGSSSQFSVPSPVSSKKAACAAILGIDASSIFWTGQHQSAPAASSVHTASVGPSGSSSGSSSGSANNGAVSIIPGPSCGIGLGGTNTVSPFGLPGNLVLANGLINELPHLSNLLSLLFEGSRRLDGSSLMHLIRALCHLAAETSNVASLNKVVISYALKVIEVLIITEHLMSTALSFFEDREYVSSFVSSLTELEDPSLFPITKLTEAGLVNIDRLSL</sequence>
<protein>
    <submittedName>
        <fullName evidence="2">Uncharacterized protein</fullName>
    </submittedName>
</protein>
<reference evidence="2" key="1">
    <citation type="submission" date="2018-11" db="EMBL/GenBank/DDBJ databases">
        <authorList>
            <consortium name="Pathogen Informatics"/>
        </authorList>
    </citation>
    <scope>NUCLEOTIDE SEQUENCE</scope>
</reference>
<name>A0A3S4ZM62_9PLAT</name>
<proteinExistence type="predicted"/>
<feature type="region of interest" description="Disordered" evidence="1">
    <location>
        <begin position="97"/>
        <end position="116"/>
    </location>
</feature>